<dbReference type="RefSeq" id="XP_033690328.1">
    <property type="nucleotide sequence ID" value="XM_033834585.1"/>
</dbReference>
<evidence type="ECO:0000256" key="1">
    <source>
        <dbReference type="ARBA" id="ARBA00007992"/>
    </source>
</evidence>
<dbReference type="SUPFAM" id="SSF54373">
    <property type="entry name" value="FAD-linked reductases, C-terminal domain"/>
    <property type="match status" value="1"/>
</dbReference>
<sequence>MAKEAMDAIREPSSGISILVVGGGIGGLGFGIEAYRKGHDVRIVERRLDFYDRGGLIAVPGAAQTIVQRWPGFIERLMPHTMKPVARIMKSDMARIGDFPFANVQKPSWPTSRPALHKLLLSYVQELGIPFELGRSVKKYFEDEHHGGVEYDDGTQETADVVVAADGVGSDSSILILGEKQAAISSGYACHLATYPAEIALKNTVIRDGYGDFQTGVWFSLGPDAHLVIGKSDESITWVLVHKDEPGTDESWGNTVSTDSTLRYMADWAPFYREIVKAVPENKVLLWRLMYRDPQPNYSSPCGRVVQIGDAAHPFLPTSGTGAGIALEDGCSLAACLQLAGKQNIQLAARIHTLLRYERVCCAQKVGFKNGAAFSSSDKARGAQPQESAKFLGSWLVNFDVEEYTYANYEKGVKHIREGAPFENTNAVPGFRFRAWTVRELLEEKERGHGDGDEGEWYT</sequence>
<keyword evidence="3" id="KW-0503">Monooxygenase</keyword>
<dbReference type="SUPFAM" id="SSF51905">
    <property type="entry name" value="FAD/NAD(P)-binding domain"/>
    <property type="match status" value="1"/>
</dbReference>
<protein>
    <submittedName>
        <fullName evidence="4">FAD/NAD(P)-binding domain-containing protein</fullName>
    </submittedName>
</protein>
<evidence type="ECO:0000256" key="2">
    <source>
        <dbReference type="ARBA" id="ARBA00023002"/>
    </source>
</evidence>
<organism evidence="4 5">
    <name type="scientific">Trematosphaeria pertusa</name>
    <dbReference type="NCBI Taxonomy" id="390896"/>
    <lineage>
        <taxon>Eukaryota</taxon>
        <taxon>Fungi</taxon>
        <taxon>Dikarya</taxon>
        <taxon>Ascomycota</taxon>
        <taxon>Pezizomycotina</taxon>
        <taxon>Dothideomycetes</taxon>
        <taxon>Pleosporomycetidae</taxon>
        <taxon>Pleosporales</taxon>
        <taxon>Massarineae</taxon>
        <taxon>Trematosphaeriaceae</taxon>
        <taxon>Trematosphaeria</taxon>
    </lineage>
</organism>
<dbReference type="EMBL" id="ML987190">
    <property type="protein sequence ID" value="KAF2255324.1"/>
    <property type="molecule type" value="Genomic_DNA"/>
</dbReference>
<proteinExistence type="inferred from homology"/>
<dbReference type="GO" id="GO:0004497">
    <property type="term" value="F:monooxygenase activity"/>
    <property type="evidence" value="ECO:0007669"/>
    <property type="project" value="UniProtKB-KW"/>
</dbReference>
<gene>
    <name evidence="4" type="ORF">BU26DRAFT_584019</name>
</gene>
<dbReference type="Proteomes" id="UP000800094">
    <property type="component" value="Unassembled WGS sequence"/>
</dbReference>
<keyword evidence="2" id="KW-0560">Oxidoreductase</keyword>
<evidence type="ECO:0000313" key="4">
    <source>
        <dbReference type="EMBL" id="KAF2255324.1"/>
    </source>
</evidence>
<dbReference type="OrthoDB" id="16820at2759"/>
<dbReference type="PANTHER" id="PTHR13789">
    <property type="entry name" value="MONOOXYGENASE"/>
    <property type="match status" value="1"/>
</dbReference>
<evidence type="ECO:0000313" key="5">
    <source>
        <dbReference type="Proteomes" id="UP000800094"/>
    </source>
</evidence>
<dbReference type="InterPro" id="IPR036188">
    <property type="entry name" value="FAD/NAD-bd_sf"/>
</dbReference>
<keyword evidence="5" id="KW-1185">Reference proteome</keyword>
<dbReference type="GeneID" id="54587915"/>
<dbReference type="AlphaFoldDB" id="A0A6A6IY47"/>
<reference evidence="4" key="1">
    <citation type="journal article" date="2020" name="Stud. Mycol.">
        <title>101 Dothideomycetes genomes: a test case for predicting lifestyles and emergence of pathogens.</title>
        <authorList>
            <person name="Haridas S."/>
            <person name="Albert R."/>
            <person name="Binder M."/>
            <person name="Bloem J."/>
            <person name="Labutti K."/>
            <person name="Salamov A."/>
            <person name="Andreopoulos B."/>
            <person name="Baker S."/>
            <person name="Barry K."/>
            <person name="Bills G."/>
            <person name="Bluhm B."/>
            <person name="Cannon C."/>
            <person name="Castanera R."/>
            <person name="Culley D."/>
            <person name="Daum C."/>
            <person name="Ezra D."/>
            <person name="Gonzalez J."/>
            <person name="Henrissat B."/>
            <person name="Kuo A."/>
            <person name="Liang C."/>
            <person name="Lipzen A."/>
            <person name="Lutzoni F."/>
            <person name="Magnuson J."/>
            <person name="Mondo S."/>
            <person name="Nolan M."/>
            <person name="Ohm R."/>
            <person name="Pangilinan J."/>
            <person name="Park H.-J."/>
            <person name="Ramirez L."/>
            <person name="Alfaro M."/>
            <person name="Sun H."/>
            <person name="Tritt A."/>
            <person name="Yoshinaga Y."/>
            <person name="Zwiers L.-H."/>
            <person name="Turgeon B."/>
            <person name="Goodwin S."/>
            <person name="Spatafora J."/>
            <person name="Crous P."/>
            <person name="Grigoriev I."/>
        </authorList>
    </citation>
    <scope>NUCLEOTIDE SEQUENCE</scope>
    <source>
        <strain evidence="4">CBS 122368</strain>
    </source>
</reference>
<name>A0A6A6IY47_9PLEO</name>
<evidence type="ECO:0000256" key="3">
    <source>
        <dbReference type="ARBA" id="ARBA00023033"/>
    </source>
</evidence>
<dbReference type="PANTHER" id="PTHR13789:SF236">
    <property type="entry name" value="MONOOXYGENASE, PUTATIVE (AFU_ORTHOLOGUE AFUA_6G12060)-RELATED"/>
    <property type="match status" value="1"/>
</dbReference>
<dbReference type="InterPro" id="IPR050493">
    <property type="entry name" value="FAD-dep_Monooxygenase_BioMet"/>
</dbReference>
<dbReference type="PRINTS" id="PR00420">
    <property type="entry name" value="RNGMNOXGNASE"/>
</dbReference>
<dbReference type="Gene3D" id="3.50.50.60">
    <property type="entry name" value="FAD/NAD(P)-binding domain"/>
    <property type="match status" value="1"/>
</dbReference>
<accession>A0A6A6IY47</accession>
<comment type="similarity">
    <text evidence="1">Belongs to the paxM FAD-dependent monooxygenase family.</text>
</comment>